<dbReference type="STRING" id="264951.A0A443I1Q8"/>
<dbReference type="GO" id="GO:0007023">
    <property type="term" value="P:post-chaperonin tubulin folding pathway"/>
    <property type="evidence" value="ECO:0007669"/>
    <property type="project" value="InterPro"/>
</dbReference>
<dbReference type="Pfam" id="PF25767">
    <property type="entry name" value="ARM_TBCD_2nd"/>
    <property type="match status" value="1"/>
</dbReference>
<dbReference type="Gene3D" id="1.25.10.10">
    <property type="entry name" value="Leucine-rich Repeat Variant"/>
    <property type="match status" value="2"/>
</dbReference>
<keyword evidence="1" id="KW-0143">Chaperone</keyword>
<organism evidence="4 5">
    <name type="scientific">Byssochlamys spectabilis</name>
    <name type="common">Paecilomyces variotii</name>
    <dbReference type="NCBI Taxonomy" id="264951"/>
    <lineage>
        <taxon>Eukaryota</taxon>
        <taxon>Fungi</taxon>
        <taxon>Dikarya</taxon>
        <taxon>Ascomycota</taxon>
        <taxon>Pezizomycotina</taxon>
        <taxon>Eurotiomycetes</taxon>
        <taxon>Eurotiomycetidae</taxon>
        <taxon>Eurotiales</taxon>
        <taxon>Thermoascaceae</taxon>
        <taxon>Paecilomyces</taxon>
    </lineage>
</organism>
<dbReference type="InterPro" id="IPR016024">
    <property type="entry name" value="ARM-type_fold"/>
</dbReference>
<feature type="domain" description="Tubulin-folding cofactor D C-terminal" evidence="2">
    <location>
        <begin position="955"/>
        <end position="1129"/>
    </location>
</feature>
<dbReference type="AlphaFoldDB" id="A0A443I1Q8"/>
<dbReference type="GO" id="GO:0000226">
    <property type="term" value="P:microtubule cytoskeleton organization"/>
    <property type="evidence" value="ECO:0007669"/>
    <property type="project" value="TreeGrafter"/>
</dbReference>
<dbReference type="Proteomes" id="UP000283841">
    <property type="component" value="Unassembled WGS sequence"/>
</dbReference>
<dbReference type="InterPro" id="IPR033162">
    <property type="entry name" value="TBCD"/>
</dbReference>
<dbReference type="PANTHER" id="PTHR12658">
    <property type="entry name" value="BETA-TUBULIN COFACTOR D"/>
    <property type="match status" value="1"/>
</dbReference>
<comment type="caution">
    <text evidence="4">The sequence shown here is derived from an EMBL/GenBank/DDBJ whole genome shotgun (WGS) entry which is preliminary data.</text>
</comment>
<keyword evidence="5" id="KW-1185">Reference proteome</keyword>
<dbReference type="PANTHER" id="PTHR12658:SF0">
    <property type="entry name" value="TUBULIN-SPECIFIC CHAPERONE D"/>
    <property type="match status" value="1"/>
</dbReference>
<feature type="domain" description="Tubulin-folding cofactor D ARM repeats" evidence="3">
    <location>
        <begin position="460"/>
        <end position="593"/>
    </location>
</feature>
<evidence type="ECO:0000256" key="1">
    <source>
        <dbReference type="ARBA" id="ARBA00023186"/>
    </source>
</evidence>
<evidence type="ECO:0000313" key="4">
    <source>
        <dbReference type="EMBL" id="RWQ98002.1"/>
    </source>
</evidence>
<dbReference type="Pfam" id="PF23579">
    <property type="entry name" value="ARM_TBCD"/>
    <property type="match status" value="1"/>
</dbReference>
<reference evidence="4 5" key="1">
    <citation type="journal article" date="2018" name="Front. Microbiol.">
        <title>Genomic and genetic insights into a cosmopolitan fungus, Paecilomyces variotii (Eurotiales).</title>
        <authorList>
            <person name="Urquhart A.S."/>
            <person name="Mondo S.J."/>
            <person name="Makela M.R."/>
            <person name="Hane J.K."/>
            <person name="Wiebenga A."/>
            <person name="He G."/>
            <person name="Mihaltcheva S."/>
            <person name="Pangilinan J."/>
            <person name="Lipzen A."/>
            <person name="Barry K."/>
            <person name="de Vries R.P."/>
            <person name="Grigoriev I.V."/>
            <person name="Idnurm A."/>
        </authorList>
    </citation>
    <scope>NUCLEOTIDE SEQUENCE [LARGE SCALE GENOMIC DNA]</scope>
    <source>
        <strain evidence="4 5">CBS 101075</strain>
    </source>
</reference>
<dbReference type="GeneID" id="39594886"/>
<dbReference type="GO" id="GO:0007021">
    <property type="term" value="P:tubulin complex assembly"/>
    <property type="evidence" value="ECO:0007669"/>
    <property type="project" value="InterPro"/>
</dbReference>
<gene>
    <name evidence="4" type="ORF">C8Q69DRAFT_157027</name>
</gene>
<dbReference type="EMBL" id="RCNU01000002">
    <property type="protein sequence ID" value="RWQ98002.1"/>
    <property type="molecule type" value="Genomic_DNA"/>
</dbReference>
<dbReference type="InterPro" id="IPR011989">
    <property type="entry name" value="ARM-like"/>
</dbReference>
<dbReference type="VEuPathDB" id="FungiDB:C8Q69DRAFT_157027"/>
<dbReference type="GO" id="GO:0005096">
    <property type="term" value="F:GTPase activator activity"/>
    <property type="evidence" value="ECO:0007669"/>
    <property type="project" value="InterPro"/>
</dbReference>
<name>A0A443I1Q8_BYSSP</name>
<evidence type="ECO:0000313" key="5">
    <source>
        <dbReference type="Proteomes" id="UP000283841"/>
    </source>
</evidence>
<dbReference type="SUPFAM" id="SSF48371">
    <property type="entry name" value="ARM repeat"/>
    <property type="match status" value="1"/>
</dbReference>
<dbReference type="GO" id="GO:0048487">
    <property type="term" value="F:beta-tubulin binding"/>
    <property type="evidence" value="ECO:0007669"/>
    <property type="project" value="InterPro"/>
</dbReference>
<evidence type="ECO:0000259" key="3">
    <source>
        <dbReference type="Pfam" id="PF25767"/>
    </source>
</evidence>
<dbReference type="InterPro" id="IPR022577">
    <property type="entry name" value="TBCD_C"/>
</dbReference>
<protein>
    <submittedName>
        <fullName evidence="4">Putative tubulin-specific chaperone D</fullName>
    </submittedName>
</protein>
<sequence length="1207" mass="134845">MDAPDDRDIKLQRASGDLLKEFEAKLPSLLWKSRTQNGQLSRVPHRWAQATKTERLISLLEHFQEWPQLLDPHLQRFLPPLIDAFLAYLVRHRGQYAERPAHSPQQVGTLYPLPRAICKILYVFCKVRGVKVISRFLNNEPKYLEVMLRAFIEWDAVVGDDPMETSTKGGIQPLIWEERYVMLTWLSHLLLCPFDLASVSSDDIPIPHDNLAVLGQLSPDIPRISASVLSVSLKYVVASSKEREAATAVMARLALRPDMQRLQLLRQLTDWAFSLVVPKPGNEAPAIYTCIGALSFLARLVASGQVEDLAPLVIPIFDQTLRIAQEESDVFESIRSSALARKMIIKILRTVTVLVLSLDERAQWQFPEDKVSSILEDAIDYFLRALADKDTPIRFAASKALSVVTLKLEPDMAAEIIEAVIGSLEEDILYEKEDGTLIAPFEAHGLDSKKLKRNLSAVDAQRWQGLVLTLAHLLFRRAPPTRQLPEVLQSLMSGLGFEQRSSTGSSVGTGVRDASCFGIWALSRKYSTAELLALDTSSIKAPTDQEESSVIQMLAVELICAACIDPSGNIRRGASAALQELVGRHPNTIHEGIPLVQVVDYHAVARRSRAMIDVSKGAASLDKLYWSPLVYSLMHWRGIGSPDVESRRLAATAIGELSLQGSYETIQAVLRRLHKTLSTLPRRDIETRHGCLLSIAATIDAFIGYRGGEDAVDGKVQASDVASEISGLWRIFDSPYGPSKEDLTLQASRPELSAEASSRLISALSRSTFSDKGTPGCPRPSDALLEKALDVLLLCIFRGEDVAIEASSEAASALFALLPLERQEETVQGWFANIHACWKSATGRGQIAALGAVFQRLPVDSNGRKIIVEELLRCTSEEELIEKRVSAVKCLSVGVLPEIDVTDQIVDHIVRFLTDYTTDRRGDVGSFVRIEAIQAADIIFERLPAQETRPAYVERLVGCLCRLSAEKLDKVRLQAWLSLQKFWKSQKDFPPLEREYEHFSLVSSPDYFRQLLELLKVDWLRLPLIQGLVTSASAGTENLIRSSRSALIEYINDQDKQRREAVVAQLIRESQLVLESNLEDDRYAIPAMDMLSFLLDTSVTSTSTDSEPIFRKVFFFVQKAHYKSSNMARLEAAIKVYASLSRMEHLKTDVMKKLTSMLLHPYPKIRASVADYLFMETGSSLIKTEDWTMQPKQLKSNVEKLRTSLVK</sequence>
<evidence type="ECO:0000259" key="2">
    <source>
        <dbReference type="Pfam" id="PF12612"/>
    </source>
</evidence>
<accession>A0A443I1Q8</accession>
<proteinExistence type="predicted"/>
<dbReference type="InterPro" id="IPR058033">
    <property type="entry name" value="ARM_TBCD_2nd"/>
</dbReference>
<dbReference type="Pfam" id="PF12612">
    <property type="entry name" value="TFCD_C"/>
    <property type="match status" value="1"/>
</dbReference>
<dbReference type="RefSeq" id="XP_028487647.1">
    <property type="nucleotide sequence ID" value="XM_028625609.1"/>
</dbReference>